<evidence type="ECO:0000256" key="3">
    <source>
        <dbReference type="ARBA" id="ARBA00012910"/>
    </source>
</evidence>
<dbReference type="InterPro" id="IPR000891">
    <property type="entry name" value="PYR_CT"/>
</dbReference>
<proteinExistence type="inferred from homology"/>
<evidence type="ECO:0000313" key="8">
    <source>
        <dbReference type="EMBL" id="KAL3313018.1"/>
    </source>
</evidence>
<evidence type="ECO:0000256" key="1">
    <source>
        <dbReference type="ARBA" id="ARBA00005143"/>
    </source>
</evidence>
<keyword evidence="5" id="KW-0456">Lyase</keyword>
<dbReference type="GO" id="GO:0004419">
    <property type="term" value="F:hydroxymethylglutaryl-CoA lyase activity"/>
    <property type="evidence" value="ECO:0007669"/>
    <property type="project" value="UniProtKB-EC"/>
</dbReference>
<dbReference type="CDD" id="cd07938">
    <property type="entry name" value="DRE_TIM_HMGL"/>
    <property type="match status" value="1"/>
</dbReference>
<name>A0ABD2Q0W6_9PLAT</name>
<dbReference type="EC" id="4.1.3.4" evidence="3"/>
<dbReference type="PROSITE" id="PS50991">
    <property type="entry name" value="PYR_CT"/>
    <property type="match status" value="1"/>
</dbReference>
<evidence type="ECO:0000313" key="9">
    <source>
        <dbReference type="Proteomes" id="UP001626550"/>
    </source>
</evidence>
<dbReference type="SUPFAM" id="SSF51569">
    <property type="entry name" value="Aldolase"/>
    <property type="match status" value="1"/>
</dbReference>
<evidence type="ECO:0000256" key="5">
    <source>
        <dbReference type="ARBA" id="ARBA00023239"/>
    </source>
</evidence>
<feature type="domain" description="Pyruvate carboxyltransferase" evidence="7">
    <location>
        <begin position="1"/>
        <end position="245"/>
    </location>
</feature>
<dbReference type="Proteomes" id="UP001626550">
    <property type="component" value="Unassembled WGS sequence"/>
</dbReference>
<evidence type="ECO:0000256" key="4">
    <source>
        <dbReference type="ARBA" id="ARBA00022723"/>
    </source>
</evidence>
<comment type="pathway">
    <text evidence="1">Metabolic intermediate metabolism; (S)-3-hydroxy-3-methylglutaryl-CoA degradation; acetoacetate from (S)-3-hydroxy-3-methylglutaryl-CoA: step 1/1.</text>
</comment>
<organism evidence="8 9">
    <name type="scientific">Cichlidogyrus casuarinus</name>
    <dbReference type="NCBI Taxonomy" id="1844966"/>
    <lineage>
        <taxon>Eukaryota</taxon>
        <taxon>Metazoa</taxon>
        <taxon>Spiralia</taxon>
        <taxon>Lophotrochozoa</taxon>
        <taxon>Platyhelminthes</taxon>
        <taxon>Monogenea</taxon>
        <taxon>Monopisthocotylea</taxon>
        <taxon>Dactylogyridea</taxon>
        <taxon>Ancyrocephalidae</taxon>
        <taxon>Cichlidogyrus</taxon>
    </lineage>
</organism>
<dbReference type="InterPro" id="IPR043594">
    <property type="entry name" value="HMGL"/>
</dbReference>
<gene>
    <name evidence="8" type="ORF">Ciccas_008383</name>
</gene>
<dbReference type="Gene3D" id="3.20.20.70">
    <property type="entry name" value="Aldolase class I"/>
    <property type="match status" value="1"/>
</dbReference>
<dbReference type="NCBIfam" id="NF004283">
    <property type="entry name" value="PRK05692.1"/>
    <property type="match status" value="1"/>
</dbReference>
<dbReference type="PANTHER" id="PTHR42738:SF7">
    <property type="entry name" value="HYDROXYMETHYLGLUTARYL-COA LYASE"/>
    <property type="match status" value="1"/>
</dbReference>
<evidence type="ECO:0000256" key="2">
    <source>
        <dbReference type="ARBA" id="ARBA00009405"/>
    </source>
</evidence>
<comment type="catalytic activity">
    <reaction evidence="6">
        <text>(3S)-3-hydroxy-3-methylglutaryl-CoA = acetoacetate + acetyl-CoA</text>
        <dbReference type="Rhea" id="RHEA:24404"/>
        <dbReference type="ChEBI" id="CHEBI:13705"/>
        <dbReference type="ChEBI" id="CHEBI:43074"/>
        <dbReference type="ChEBI" id="CHEBI:57288"/>
        <dbReference type="EC" id="4.1.3.4"/>
    </reaction>
</comment>
<reference evidence="8 9" key="1">
    <citation type="submission" date="2024-11" db="EMBL/GenBank/DDBJ databases">
        <title>Adaptive evolution of stress response genes in parasites aligns with host niche diversity.</title>
        <authorList>
            <person name="Hahn C."/>
            <person name="Resl P."/>
        </authorList>
    </citation>
    <scope>NUCLEOTIDE SEQUENCE [LARGE SCALE GENOMIC DNA]</scope>
    <source>
        <strain evidence="8">EGGRZ-B1_66</strain>
        <tissue evidence="8">Body</tissue>
    </source>
</reference>
<dbReference type="Pfam" id="PF00682">
    <property type="entry name" value="HMGL-like"/>
    <property type="match status" value="1"/>
</dbReference>
<keyword evidence="9" id="KW-1185">Reference proteome</keyword>
<evidence type="ECO:0000259" key="7">
    <source>
        <dbReference type="PROSITE" id="PS50991"/>
    </source>
</evidence>
<dbReference type="GO" id="GO:0046872">
    <property type="term" value="F:metal ion binding"/>
    <property type="evidence" value="ECO:0007669"/>
    <property type="project" value="UniProtKB-KW"/>
</dbReference>
<dbReference type="AlphaFoldDB" id="A0ABD2Q0W6"/>
<accession>A0ABD2Q0W6</accession>
<keyword evidence="4" id="KW-0479">Metal-binding</keyword>
<protein>
    <recommendedName>
        <fullName evidence="3">hydroxymethylglutaryl-CoA lyase</fullName>
        <ecNumber evidence="3">4.1.3.4</ecNumber>
    </recommendedName>
</protein>
<dbReference type="FunFam" id="3.20.20.70:FF:000071">
    <property type="entry name" value="Hydroxymethylglutaryl-CoA lyase"/>
    <property type="match status" value="1"/>
</dbReference>
<dbReference type="EMBL" id="JBJKFK010001464">
    <property type="protein sequence ID" value="KAL3313018.1"/>
    <property type="molecule type" value="Genomic_DNA"/>
</dbReference>
<evidence type="ECO:0000256" key="6">
    <source>
        <dbReference type="ARBA" id="ARBA00049877"/>
    </source>
</evidence>
<sequence>MIRLSNAGFDYIEVSSFVSPKWVPQLADAKDVFAGIQRKKGVTYASLVPNTVGFDSALSCKSNEIAIFGAASESFSKKNINCSIDESLQRFGQVMRLAEQNHIPVRGYISCVVACPYEGTVKPEMVLRVTKKMLQMGCREISLGDTIGQGTPEAVQKLLSVICNEIPVEKLAVHFHDTNKKALDNLTVALNEFKIRTVDSSVGGLGGCPYAGPGVSGNVSTESVLRHLAKLNYLSRGNISVDEVEKIGKWIRDQMLN</sequence>
<dbReference type="PANTHER" id="PTHR42738">
    <property type="entry name" value="HYDROXYMETHYLGLUTARYL-COA LYASE"/>
    <property type="match status" value="1"/>
</dbReference>
<dbReference type="InterPro" id="IPR013785">
    <property type="entry name" value="Aldolase_TIM"/>
</dbReference>
<comment type="similarity">
    <text evidence="2">Belongs to the HMG-CoA lyase family.</text>
</comment>
<comment type="caution">
    <text evidence="8">The sequence shown here is derived from an EMBL/GenBank/DDBJ whole genome shotgun (WGS) entry which is preliminary data.</text>
</comment>